<comment type="caution">
    <text evidence="2">The sequence shown here is derived from an EMBL/GenBank/DDBJ whole genome shotgun (WGS) entry which is preliminary data.</text>
</comment>
<reference evidence="3 4" key="1">
    <citation type="submission" date="2017-07" db="EMBL/GenBank/DDBJ databases">
        <title>Leptospira spp. isolated from tropical soils.</title>
        <authorList>
            <person name="Thibeaux R."/>
            <person name="Iraola G."/>
            <person name="Ferres I."/>
            <person name="Bierque E."/>
            <person name="Girault D."/>
            <person name="Soupe-Gilbert M.-E."/>
            <person name="Picardeau M."/>
            <person name="Goarant C."/>
        </authorList>
    </citation>
    <scope>NUCLEOTIDE SEQUENCE [LARGE SCALE GENOMIC DNA]</scope>
    <source>
        <strain evidence="2 4">FH1-B-B1</strain>
        <strain evidence="1 3">FH1-B-C1</strain>
    </source>
</reference>
<evidence type="ECO:0000313" key="1">
    <source>
        <dbReference type="EMBL" id="PJZ71459.1"/>
    </source>
</evidence>
<organism evidence="2 4">
    <name type="scientific">Leptospira perolatii</name>
    <dbReference type="NCBI Taxonomy" id="2023191"/>
    <lineage>
        <taxon>Bacteria</taxon>
        <taxon>Pseudomonadati</taxon>
        <taxon>Spirochaetota</taxon>
        <taxon>Spirochaetia</taxon>
        <taxon>Leptospirales</taxon>
        <taxon>Leptospiraceae</taxon>
        <taxon>Leptospira</taxon>
    </lineage>
</organism>
<evidence type="ECO:0000313" key="2">
    <source>
        <dbReference type="EMBL" id="PJZ74994.1"/>
    </source>
</evidence>
<gene>
    <name evidence="1" type="ORF">CH360_02890</name>
    <name evidence="2" type="ORF">CH373_02895</name>
</gene>
<dbReference type="EMBL" id="NPDZ01000001">
    <property type="protein sequence ID" value="PJZ74994.1"/>
    <property type="molecule type" value="Genomic_DNA"/>
</dbReference>
<name>A0A2M9ZSJ5_9LEPT</name>
<dbReference type="AlphaFoldDB" id="A0A2M9ZSJ5"/>
<accession>A0A2M9ZSJ5</accession>
<dbReference type="EMBL" id="NPDY01000001">
    <property type="protein sequence ID" value="PJZ71459.1"/>
    <property type="molecule type" value="Genomic_DNA"/>
</dbReference>
<dbReference type="RefSeq" id="WP_100712445.1">
    <property type="nucleotide sequence ID" value="NZ_NPDY01000001.1"/>
</dbReference>
<keyword evidence="3" id="KW-1185">Reference proteome</keyword>
<dbReference type="OrthoDB" id="335255at2"/>
<protein>
    <submittedName>
        <fullName evidence="2">Uncharacterized protein</fullName>
    </submittedName>
</protein>
<sequence length="111" mass="12743">MSNPSLEQVPSIRTRYSAVVSSVLSDKNISKSKILLKEIRLLISGRKVISKQLFYYSRGFQKLALSKGDEVEFNARIKPDKRGLSSEGYRLNYPTKIFRKDYESESLFSKS</sequence>
<evidence type="ECO:0000313" key="4">
    <source>
        <dbReference type="Proteomes" id="UP000231990"/>
    </source>
</evidence>
<dbReference type="Proteomes" id="UP000231990">
    <property type="component" value="Unassembled WGS sequence"/>
</dbReference>
<proteinExistence type="predicted"/>
<dbReference type="Proteomes" id="UP000231962">
    <property type="component" value="Unassembled WGS sequence"/>
</dbReference>
<evidence type="ECO:0000313" key="3">
    <source>
        <dbReference type="Proteomes" id="UP000231962"/>
    </source>
</evidence>